<accession>A0A1B1YF35</accession>
<organism evidence="2 3">
    <name type="scientific">Thermoclostridium stercorarium subsp. thermolacticum DSM 2910</name>
    <dbReference type="NCBI Taxonomy" id="1121336"/>
    <lineage>
        <taxon>Bacteria</taxon>
        <taxon>Bacillati</taxon>
        <taxon>Bacillota</taxon>
        <taxon>Clostridia</taxon>
        <taxon>Eubacteriales</taxon>
        <taxon>Oscillospiraceae</taxon>
        <taxon>Thermoclostridium</taxon>
    </lineage>
</organism>
<gene>
    <name evidence="2" type="ORF">CSTERTH_10145</name>
</gene>
<keyword evidence="1" id="KW-0472">Membrane</keyword>
<feature type="transmembrane region" description="Helical" evidence="1">
    <location>
        <begin position="56"/>
        <end position="79"/>
    </location>
</feature>
<keyword evidence="1" id="KW-0812">Transmembrane</keyword>
<dbReference type="Proteomes" id="UP000092971">
    <property type="component" value="Chromosome"/>
</dbReference>
<evidence type="ECO:0000256" key="1">
    <source>
        <dbReference type="SAM" id="Phobius"/>
    </source>
</evidence>
<dbReference type="RefSeq" id="WP_015359753.1">
    <property type="nucleotide sequence ID" value="NZ_CP014672.1"/>
</dbReference>
<evidence type="ECO:0000313" key="2">
    <source>
        <dbReference type="EMBL" id="ANW99366.1"/>
    </source>
</evidence>
<dbReference type="EMBL" id="CP014672">
    <property type="protein sequence ID" value="ANW99366.1"/>
    <property type="molecule type" value="Genomic_DNA"/>
</dbReference>
<dbReference type="AlphaFoldDB" id="A0A1B1YF35"/>
<name>A0A1B1YF35_THEST</name>
<evidence type="ECO:0000313" key="3">
    <source>
        <dbReference type="Proteomes" id="UP000092971"/>
    </source>
</evidence>
<proteinExistence type="predicted"/>
<reference evidence="2 3" key="1">
    <citation type="submission" date="2016-02" db="EMBL/GenBank/DDBJ databases">
        <title>Comparison of Clostridium stercorarium subspecies using comparative genomics and transcriptomics.</title>
        <authorList>
            <person name="Schellenberg J."/>
            <person name="Thallinger G."/>
            <person name="Levin D.B."/>
            <person name="Zhang X."/>
            <person name="Alvare G."/>
            <person name="Fristensky B."/>
            <person name="Sparling R."/>
        </authorList>
    </citation>
    <scope>NUCLEOTIDE SEQUENCE [LARGE SCALE GENOMIC DNA]</scope>
    <source>
        <strain evidence="2 3">DSM 2910</strain>
    </source>
</reference>
<keyword evidence="1" id="KW-1133">Transmembrane helix</keyword>
<sequence length="84" mass="9465">MFQHIQMIYKKLSSLNRISKSLLKIGLWSLITLTAASAVLAVINMLEPVSFSCKPLLIQSLFIYGFYLWAELTIGALILDSVFQ</sequence>
<protein>
    <submittedName>
        <fullName evidence="2">Uncharacterized protein</fullName>
    </submittedName>
</protein>
<feature type="transmembrane region" description="Helical" evidence="1">
    <location>
        <begin position="21"/>
        <end position="44"/>
    </location>
</feature>